<dbReference type="SUPFAM" id="SSF109755">
    <property type="entry name" value="PhoU-like"/>
    <property type="match status" value="1"/>
</dbReference>
<evidence type="ECO:0000313" key="12">
    <source>
        <dbReference type="Proteomes" id="UP000245778"/>
    </source>
</evidence>
<dbReference type="EMBL" id="CP011307">
    <property type="protein sequence ID" value="ALP95038.1"/>
    <property type="molecule type" value="Genomic_DNA"/>
</dbReference>
<dbReference type="GO" id="GO:0006817">
    <property type="term" value="P:phosphate ion transport"/>
    <property type="evidence" value="ECO:0007669"/>
    <property type="project" value="UniProtKB-KW"/>
</dbReference>
<dbReference type="GO" id="GO:0045936">
    <property type="term" value="P:negative regulation of phosphate metabolic process"/>
    <property type="evidence" value="ECO:0007669"/>
    <property type="project" value="InterPro"/>
</dbReference>
<evidence type="ECO:0000256" key="6">
    <source>
        <dbReference type="ARBA" id="ARBA00022592"/>
    </source>
</evidence>
<dbReference type="AlphaFoldDB" id="A0A0S2W6T4"/>
<dbReference type="FunFam" id="1.20.58.220:FF:000004">
    <property type="entry name" value="Phosphate-specific transport system accessory protein PhoU"/>
    <property type="match status" value="1"/>
</dbReference>
<dbReference type="EMBL" id="QEKK01000005">
    <property type="protein sequence ID" value="PVY54749.1"/>
    <property type="molecule type" value="Genomic_DNA"/>
</dbReference>
<keyword evidence="4 7" id="KW-0813">Transport</keyword>
<dbReference type="PATRIC" id="fig|1297617.4.peg.2724"/>
<protein>
    <recommendedName>
        <fullName evidence="7">Phosphate-specific transport system accessory protein PhoU</fullName>
    </recommendedName>
</protein>
<keyword evidence="11" id="KW-1185">Reference proteome</keyword>
<proteinExistence type="inferred from homology"/>
<reference evidence="9 11" key="1">
    <citation type="journal article" date="2015" name="Nat. Commun.">
        <title>Production of butyrate from lysine and the Amadori product fructoselysine by a human gut commensal.</title>
        <authorList>
            <person name="Bui T.P."/>
            <person name="Ritari J."/>
            <person name="Boeren S."/>
            <person name="de Waard P."/>
            <person name="Plugge C.M."/>
            <person name="de Vos W.M."/>
        </authorList>
    </citation>
    <scope>NUCLEOTIDE SEQUENCE [LARGE SCALE GENOMIC DNA]</scope>
    <source>
        <strain evidence="9 11">AF211</strain>
    </source>
</reference>
<organism evidence="9 11">
    <name type="scientific">Intestinimonas butyriciproducens</name>
    <dbReference type="NCBI Taxonomy" id="1297617"/>
    <lineage>
        <taxon>Bacteria</taxon>
        <taxon>Bacillati</taxon>
        <taxon>Bacillota</taxon>
        <taxon>Clostridia</taxon>
        <taxon>Eubacteriales</taxon>
        <taxon>Intestinimonas</taxon>
    </lineage>
</organism>
<name>A0A0S2W6T4_9FIRM</name>
<dbReference type="PIRSF" id="PIRSF003107">
    <property type="entry name" value="PhoU"/>
    <property type="match status" value="1"/>
</dbReference>
<dbReference type="InterPro" id="IPR038078">
    <property type="entry name" value="PhoU-like_sf"/>
</dbReference>
<dbReference type="InterPro" id="IPR028366">
    <property type="entry name" value="PhoU"/>
</dbReference>
<dbReference type="NCBIfam" id="TIGR02135">
    <property type="entry name" value="phoU_full"/>
    <property type="match status" value="1"/>
</dbReference>
<comment type="function">
    <text evidence="7">Plays a role in the regulation of phosphate uptake.</text>
</comment>
<gene>
    <name evidence="10" type="ORF">C7373_105169</name>
    <name evidence="9" type="ORF">IB211_02647c</name>
</gene>
<dbReference type="PANTHER" id="PTHR42930">
    <property type="entry name" value="PHOSPHATE-SPECIFIC TRANSPORT SYSTEM ACCESSORY PROTEIN PHOU"/>
    <property type="match status" value="1"/>
</dbReference>
<keyword evidence="6 7" id="KW-0592">Phosphate transport</keyword>
<dbReference type="OrthoDB" id="9814256at2"/>
<comment type="similarity">
    <text evidence="2 7">Belongs to the PhoU family.</text>
</comment>
<evidence type="ECO:0000256" key="5">
    <source>
        <dbReference type="ARBA" id="ARBA00022490"/>
    </source>
</evidence>
<dbReference type="PANTHER" id="PTHR42930:SF3">
    <property type="entry name" value="PHOSPHATE-SPECIFIC TRANSPORT SYSTEM ACCESSORY PROTEIN PHOU"/>
    <property type="match status" value="1"/>
</dbReference>
<feature type="domain" description="PhoU" evidence="8">
    <location>
        <begin position="122"/>
        <end position="204"/>
    </location>
</feature>
<evidence type="ECO:0000313" key="9">
    <source>
        <dbReference type="EMBL" id="ALP95038.1"/>
    </source>
</evidence>
<dbReference type="eggNOG" id="COG0704">
    <property type="taxonomic scope" value="Bacteria"/>
</dbReference>
<dbReference type="GO" id="GO:0005737">
    <property type="term" value="C:cytoplasm"/>
    <property type="evidence" value="ECO:0007669"/>
    <property type="project" value="UniProtKB-SubCell"/>
</dbReference>
<evidence type="ECO:0000256" key="2">
    <source>
        <dbReference type="ARBA" id="ARBA00008107"/>
    </source>
</evidence>
<evidence type="ECO:0000256" key="3">
    <source>
        <dbReference type="ARBA" id="ARBA00011738"/>
    </source>
</evidence>
<feature type="domain" description="PhoU" evidence="8">
    <location>
        <begin position="17"/>
        <end position="103"/>
    </location>
</feature>
<dbReference type="Proteomes" id="UP000064844">
    <property type="component" value="Chromosome"/>
</dbReference>
<evidence type="ECO:0000256" key="1">
    <source>
        <dbReference type="ARBA" id="ARBA00004496"/>
    </source>
</evidence>
<comment type="subunit">
    <text evidence="3 7">Homodimer.</text>
</comment>
<dbReference type="GeneID" id="93230164"/>
<dbReference type="Pfam" id="PF01895">
    <property type="entry name" value="PhoU"/>
    <property type="match status" value="2"/>
</dbReference>
<accession>A0A0S2W6T4</accession>
<reference evidence="10 12" key="3">
    <citation type="submission" date="2018-04" db="EMBL/GenBank/DDBJ databases">
        <title>Genomic Encyclopedia of Type Strains, Phase IV (KMG-IV): sequencing the most valuable type-strain genomes for metagenomic binning, comparative biology and taxonomic classification.</title>
        <authorList>
            <person name="Goeker M."/>
        </authorList>
    </citation>
    <scope>NUCLEOTIDE SEQUENCE [LARGE SCALE GENOMIC DNA]</scope>
    <source>
        <strain evidence="10 12">DSM 26588</strain>
    </source>
</reference>
<dbReference type="KEGG" id="ibu:IB211_02647c"/>
<evidence type="ECO:0000313" key="11">
    <source>
        <dbReference type="Proteomes" id="UP000064844"/>
    </source>
</evidence>
<evidence type="ECO:0000256" key="7">
    <source>
        <dbReference type="PIRNR" id="PIRNR003107"/>
    </source>
</evidence>
<sequence length="212" mass="23450">MRKTFDAELLELNEALTAMARTAQDAIDVVTESLSTDDEAHAKAAIDMTASMDQMERDIENRCLQLLLRQQPVARDLRAISAAMKMVTDLQRIGDQAANIAEISLLFSRQGEVKVPQDIGVMACKAGLMVRQAISSYTGRDVETAHAVVNLDDEVDELFRKIKGDLINQVADNLDEADLSIDFIIIAKYLERIADHAVNIAQWAIFCVTGEL</sequence>
<reference evidence="11" key="2">
    <citation type="submission" date="2015-04" db="EMBL/GenBank/DDBJ databases">
        <title>A butyrogenic pathway from the amino acid lysine in a human gut commensal.</title>
        <authorList>
            <person name="de Vos W.M."/>
            <person name="Bui N.T.P."/>
            <person name="Plugge C.M."/>
            <person name="Ritari J."/>
        </authorList>
    </citation>
    <scope>NUCLEOTIDE SEQUENCE [LARGE SCALE GENOMIC DNA]</scope>
    <source>
        <strain evidence="11">AF211</strain>
    </source>
</reference>
<dbReference type="STRING" id="1297617.IB211_02647c"/>
<dbReference type="RefSeq" id="WP_033117327.1">
    <property type="nucleotide sequence ID" value="NZ_CALICV010000088.1"/>
</dbReference>
<dbReference type="Proteomes" id="UP000245778">
    <property type="component" value="Unassembled WGS sequence"/>
</dbReference>
<dbReference type="InterPro" id="IPR026022">
    <property type="entry name" value="PhoU_dom"/>
</dbReference>
<evidence type="ECO:0000256" key="4">
    <source>
        <dbReference type="ARBA" id="ARBA00022448"/>
    </source>
</evidence>
<keyword evidence="5 7" id="KW-0963">Cytoplasm</keyword>
<dbReference type="Gene3D" id="1.20.58.220">
    <property type="entry name" value="Phosphate transport system protein phou homolog 2, domain 2"/>
    <property type="match status" value="1"/>
</dbReference>
<evidence type="ECO:0000259" key="8">
    <source>
        <dbReference type="Pfam" id="PF01895"/>
    </source>
</evidence>
<dbReference type="GO" id="GO:0030643">
    <property type="term" value="P:intracellular phosphate ion homeostasis"/>
    <property type="evidence" value="ECO:0007669"/>
    <property type="project" value="InterPro"/>
</dbReference>
<evidence type="ECO:0000313" key="10">
    <source>
        <dbReference type="EMBL" id="PVY54749.1"/>
    </source>
</evidence>
<comment type="subcellular location">
    <subcellularLocation>
        <location evidence="1 7">Cytoplasm</location>
    </subcellularLocation>
</comment>